<protein>
    <submittedName>
        <fullName evidence="2">Uncharacterized protein</fullName>
    </submittedName>
</protein>
<dbReference type="Proteomes" id="UP000051330">
    <property type="component" value="Unassembled WGS sequence"/>
</dbReference>
<keyword evidence="1" id="KW-1133">Transmembrane helix</keyword>
<gene>
    <name evidence="2" type="ORF">FD09_GL000216</name>
</gene>
<comment type="caution">
    <text evidence="2">The sequence shown here is derived from an EMBL/GenBank/DDBJ whole genome shotgun (WGS) entry which is preliminary data.</text>
</comment>
<organism evidence="2 3">
    <name type="scientific">Schleiferilactobacillus perolens DSM 12744</name>
    <dbReference type="NCBI Taxonomy" id="1423792"/>
    <lineage>
        <taxon>Bacteria</taxon>
        <taxon>Bacillati</taxon>
        <taxon>Bacillota</taxon>
        <taxon>Bacilli</taxon>
        <taxon>Lactobacillales</taxon>
        <taxon>Lactobacillaceae</taxon>
        <taxon>Schleiferilactobacillus</taxon>
    </lineage>
</organism>
<dbReference type="PATRIC" id="fig|1423792.3.peg.220"/>
<keyword evidence="1" id="KW-0812">Transmembrane</keyword>
<accession>A0A0R1N9L8</accession>
<evidence type="ECO:0000313" key="2">
    <source>
        <dbReference type="EMBL" id="KRL14565.1"/>
    </source>
</evidence>
<evidence type="ECO:0000256" key="1">
    <source>
        <dbReference type="SAM" id="Phobius"/>
    </source>
</evidence>
<name>A0A0R1N9L8_9LACO</name>
<sequence>MLWVKIVFLIFAVVAYGIVSYMQALAMVDNDDFHERIGASVEGMKKAGLLPHAISVNGKQIKGKK</sequence>
<keyword evidence="1" id="KW-0472">Membrane</keyword>
<proteinExistence type="predicted"/>
<feature type="transmembrane region" description="Helical" evidence="1">
    <location>
        <begin position="6"/>
        <end position="28"/>
    </location>
</feature>
<dbReference type="AlphaFoldDB" id="A0A0R1N9L8"/>
<evidence type="ECO:0000313" key="3">
    <source>
        <dbReference type="Proteomes" id="UP000051330"/>
    </source>
</evidence>
<reference evidence="2 3" key="1">
    <citation type="journal article" date="2015" name="Genome Announc.">
        <title>Expanding the biotechnology potential of lactobacilli through comparative genomics of 213 strains and associated genera.</title>
        <authorList>
            <person name="Sun Z."/>
            <person name="Harris H.M."/>
            <person name="McCann A."/>
            <person name="Guo C."/>
            <person name="Argimon S."/>
            <person name="Zhang W."/>
            <person name="Yang X."/>
            <person name="Jeffery I.B."/>
            <person name="Cooney J.C."/>
            <person name="Kagawa T.F."/>
            <person name="Liu W."/>
            <person name="Song Y."/>
            <person name="Salvetti E."/>
            <person name="Wrobel A."/>
            <person name="Rasinkangas P."/>
            <person name="Parkhill J."/>
            <person name="Rea M.C."/>
            <person name="O'Sullivan O."/>
            <person name="Ritari J."/>
            <person name="Douillard F.P."/>
            <person name="Paul Ross R."/>
            <person name="Yang R."/>
            <person name="Briner A.E."/>
            <person name="Felis G.E."/>
            <person name="de Vos W.M."/>
            <person name="Barrangou R."/>
            <person name="Klaenhammer T.R."/>
            <person name="Caufield P.W."/>
            <person name="Cui Y."/>
            <person name="Zhang H."/>
            <person name="O'Toole P.W."/>
        </authorList>
    </citation>
    <scope>NUCLEOTIDE SEQUENCE [LARGE SCALE GENOMIC DNA]</scope>
    <source>
        <strain evidence="2 3">DSM 12744</strain>
    </source>
</reference>
<dbReference type="EMBL" id="AZEC01000001">
    <property type="protein sequence ID" value="KRL14565.1"/>
    <property type="molecule type" value="Genomic_DNA"/>
</dbReference>
<keyword evidence="3" id="KW-1185">Reference proteome</keyword>